<evidence type="ECO:0000313" key="8">
    <source>
        <dbReference type="Proteomes" id="UP000245768"/>
    </source>
</evidence>
<dbReference type="GO" id="GO:0000981">
    <property type="term" value="F:DNA-binding transcription factor activity, RNA polymerase II-specific"/>
    <property type="evidence" value="ECO:0007669"/>
    <property type="project" value="InterPro"/>
</dbReference>
<sequence length="247" mass="27704">MTEQRRSCTFCRQRKMRCSGTVPWCQACSERGMPCVYETVKVRTCRPSVNDTSCSEPVDPNILLSQSSACFVPQSKGQQQETLGDVLAKSFVDFWEGRGRGKLAASNIYGSRQEKKEMKKRQRPFKGCLLDVIEDHVRLTARSISQLDDGGGEAPAFSVICALDVGKHDFHTLPKMRASTASSNMGAKALRQIHLQLVELAFAEHPILPLVVSKTSFMQQHRQESLEPWIFDLVLTEGLARLSRSQR</sequence>
<dbReference type="CDD" id="cd00067">
    <property type="entry name" value="GAL4"/>
    <property type="match status" value="1"/>
</dbReference>
<dbReference type="SUPFAM" id="SSF57701">
    <property type="entry name" value="Zn2/Cys6 DNA-binding domain"/>
    <property type="match status" value="1"/>
</dbReference>
<dbReference type="GO" id="GO:0005634">
    <property type="term" value="C:nucleus"/>
    <property type="evidence" value="ECO:0007669"/>
    <property type="project" value="UniProtKB-SubCell"/>
</dbReference>
<dbReference type="Proteomes" id="UP000245768">
    <property type="component" value="Unassembled WGS sequence"/>
</dbReference>
<evidence type="ECO:0000259" key="6">
    <source>
        <dbReference type="PROSITE" id="PS50048"/>
    </source>
</evidence>
<dbReference type="Gene3D" id="4.10.240.10">
    <property type="entry name" value="Zn(2)-C6 fungal-type DNA-binding domain"/>
    <property type="match status" value="1"/>
</dbReference>
<dbReference type="PANTHER" id="PTHR47338">
    <property type="entry name" value="ZN(II)2CYS6 TRANSCRIPTION FACTOR (EUROFUNG)-RELATED"/>
    <property type="match status" value="1"/>
</dbReference>
<evidence type="ECO:0000256" key="1">
    <source>
        <dbReference type="ARBA" id="ARBA00004123"/>
    </source>
</evidence>
<dbReference type="PANTHER" id="PTHR47338:SF5">
    <property type="entry name" value="ZN(II)2CYS6 TRANSCRIPTION FACTOR (EUROFUNG)"/>
    <property type="match status" value="1"/>
</dbReference>
<dbReference type="OrthoDB" id="2556736at2759"/>
<dbReference type="SMART" id="SM00066">
    <property type="entry name" value="GAL4"/>
    <property type="match status" value="1"/>
</dbReference>
<dbReference type="STRING" id="215250.A0A316YJ55"/>
<comment type="subcellular location">
    <subcellularLocation>
        <location evidence="1">Nucleus</location>
    </subcellularLocation>
</comment>
<dbReference type="PROSITE" id="PS50048">
    <property type="entry name" value="ZN2_CY6_FUNGAL_2"/>
    <property type="match status" value="1"/>
</dbReference>
<dbReference type="EMBL" id="KZ819637">
    <property type="protein sequence ID" value="PWN89096.1"/>
    <property type="molecule type" value="Genomic_DNA"/>
</dbReference>
<organism evidence="7 8">
    <name type="scientific">Acaromyces ingoldii</name>
    <dbReference type="NCBI Taxonomy" id="215250"/>
    <lineage>
        <taxon>Eukaryota</taxon>
        <taxon>Fungi</taxon>
        <taxon>Dikarya</taxon>
        <taxon>Basidiomycota</taxon>
        <taxon>Ustilaginomycotina</taxon>
        <taxon>Exobasidiomycetes</taxon>
        <taxon>Exobasidiales</taxon>
        <taxon>Cryptobasidiaceae</taxon>
        <taxon>Acaromyces</taxon>
    </lineage>
</organism>
<keyword evidence="8" id="KW-1185">Reference proteome</keyword>
<dbReference type="RefSeq" id="XP_025376294.1">
    <property type="nucleotide sequence ID" value="XM_025525121.1"/>
</dbReference>
<reference evidence="7 8" key="1">
    <citation type="journal article" date="2018" name="Mol. Biol. Evol.">
        <title>Broad Genomic Sampling Reveals a Smut Pathogenic Ancestry of the Fungal Clade Ustilaginomycotina.</title>
        <authorList>
            <person name="Kijpornyongpan T."/>
            <person name="Mondo S.J."/>
            <person name="Barry K."/>
            <person name="Sandor L."/>
            <person name="Lee J."/>
            <person name="Lipzen A."/>
            <person name="Pangilinan J."/>
            <person name="LaButti K."/>
            <person name="Hainaut M."/>
            <person name="Henrissat B."/>
            <person name="Grigoriev I.V."/>
            <person name="Spatafora J.W."/>
            <person name="Aime M.C."/>
        </authorList>
    </citation>
    <scope>NUCLEOTIDE SEQUENCE [LARGE SCALE GENOMIC DNA]</scope>
    <source>
        <strain evidence="7 8">MCA 4198</strain>
    </source>
</reference>
<dbReference type="InterPro" id="IPR001138">
    <property type="entry name" value="Zn2Cys6_DnaBD"/>
</dbReference>
<gene>
    <name evidence="7" type="ORF">FA10DRAFT_302475</name>
</gene>
<name>A0A316YJ55_9BASI</name>
<evidence type="ECO:0000256" key="2">
    <source>
        <dbReference type="ARBA" id="ARBA00022723"/>
    </source>
</evidence>
<dbReference type="GO" id="GO:0008270">
    <property type="term" value="F:zinc ion binding"/>
    <property type="evidence" value="ECO:0007669"/>
    <property type="project" value="InterPro"/>
</dbReference>
<accession>A0A316YJ55</accession>
<feature type="domain" description="Zn(2)-C6 fungal-type" evidence="6">
    <location>
        <begin position="7"/>
        <end position="37"/>
    </location>
</feature>
<dbReference type="Pfam" id="PF00172">
    <property type="entry name" value="Zn_clus"/>
    <property type="match status" value="1"/>
</dbReference>
<dbReference type="GeneID" id="37047037"/>
<evidence type="ECO:0000313" key="7">
    <source>
        <dbReference type="EMBL" id="PWN89096.1"/>
    </source>
</evidence>
<evidence type="ECO:0000256" key="4">
    <source>
        <dbReference type="ARBA" id="ARBA00023163"/>
    </source>
</evidence>
<protein>
    <recommendedName>
        <fullName evidence="6">Zn(2)-C6 fungal-type domain-containing protein</fullName>
    </recommendedName>
</protein>
<dbReference type="InParanoid" id="A0A316YJ55"/>
<evidence type="ECO:0000256" key="3">
    <source>
        <dbReference type="ARBA" id="ARBA00023015"/>
    </source>
</evidence>
<dbReference type="PROSITE" id="PS00463">
    <property type="entry name" value="ZN2_CY6_FUNGAL_1"/>
    <property type="match status" value="1"/>
</dbReference>
<keyword evidence="5" id="KW-0539">Nucleus</keyword>
<keyword evidence="2" id="KW-0479">Metal-binding</keyword>
<dbReference type="InterPro" id="IPR036864">
    <property type="entry name" value="Zn2-C6_fun-type_DNA-bd_sf"/>
</dbReference>
<evidence type="ECO:0000256" key="5">
    <source>
        <dbReference type="ARBA" id="ARBA00023242"/>
    </source>
</evidence>
<keyword evidence="3" id="KW-0805">Transcription regulation</keyword>
<dbReference type="AlphaFoldDB" id="A0A316YJ55"/>
<dbReference type="InterPro" id="IPR050815">
    <property type="entry name" value="TF_fung"/>
</dbReference>
<proteinExistence type="predicted"/>
<keyword evidence="4" id="KW-0804">Transcription</keyword>